<reference evidence="3" key="1">
    <citation type="journal article" date="2023" name="Mol. Phylogenet. Evol.">
        <title>Genome-scale phylogeny and comparative genomics of the fungal order Sordariales.</title>
        <authorList>
            <person name="Hensen N."/>
            <person name="Bonometti L."/>
            <person name="Westerberg I."/>
            <person name="Brannstrom I.O."/>
            <person name="Guillou S."/>
            <person name="Cros-Aarteil S."/>
            <person name="Calhoun S."/>
            <person name="Haridas S."/>
            <person name="Kuo A."/>
            <person name="Mondo S."/>
            <person name="Pangilinan J."/>
            <person name="Riley R."/>
            <person name="LaButti K."/>
            <person name="Andreopoulos B."/>
            <person name="Lipzen A."/>
            <person name="Chen C."/>
            <person name="Yan M."/>
            <person name="Daum C."/>
            <person name="Ng V."/>
            <person name="Clum A."/>
            <person name="Steindorff A."/>
            <person name="Ohm R.A."/>
            <person name="Martin F."/>
            <person name="Silar P."/>
            <person name="Natvig D.O."/>
            <person name="Lalanne C."/>
            <person name="Gautier V."/>
            <person name="Ament-Velasquez S.L."/>
            <person name="Kruys A."/>
            <person name="Hutchinson M.I."/>
            <person name="Powell A.J."/>
            <person name="Barry K."/>
            <person name="Miller A.N."/>
            <person name="Grigoriev I.V."/>
            <person name="Debuchy R."/>
            <person name="Gladieux P."/>
            <person name="Hiltunen Thoren M."/>
            <person name="Johannesson H."/>
        </authorList>
    </citation>
    <scope>NUCLEOTIDE SEQUENCE</scope>
    <source>
        <strain evidence="3">CBS 123565</strain>
    </source>
</reference>
<protein>
    <recommendedName>
        <fullName evidence="5">MEI5 protein</fullName>
    </recommendedName>
</protein>
<sequence>MSARDSRTDEAEVAGLLLTLSTQPSVKRLAAIANENVRLKEEISKLSEENSGFVLGIERLVGKLKSTTNLLDANNGKLQAALEDKHALSLELEAAKADHQVSKKEVGGLKVKFKHDQESMANELDKKRDELKRLQGFAATFEPASATTLKNIRSGLGAIHSSARELADKYVGGELPSEILDNREVWTQLDAANIPLPLSNSPVAQQMRVAAFLGIVGQELCRYIFHPTYLLKDATSLNDTLDTLAEFDPDLESYLRSVLFAVSLSGVDEDDPVDLFCIKAVFETLHTRLSRLVAHPKDKVKQAQFKTDLQGFCNKACKEWSFMQKLQQRVFFSLGSSTETKLKYKWQPLGFESPPLPAANQKPRVNGNASGQGFAKNSQSTGPKNQGDTAANLIQGVAVWPVFYSLDVESPGKVETLAKGFILPPAAIKAAEQEDQELLEQKIAQEQKAGNSPGSTHARLNRSMRRESMIARNGQDFLSNSSGGGGKGA</sequence>
<feature type="region of interest" description="Disordered" evidence="2">
    <location>
        <begin position="354"/>
        <end position="389"/>
    </location>
</feature>
<evidence type="ECO:0008006" key="5">
    <source>
        <dbReference type="Google" id="ProtNLM"/>
    </source>
</evidence>
<proteinExistence type="predicted"/>
<evidence type="ECO:0000313" key="4">
    <source>
        <dbReference type="Proteomes" id="UP001304895"/>
    </source>
</evidence>
<keyword evidence="4" id="KW-1185">Reference proteome</keyword>
<dbReference type="EMBL" id="MU853405">
    <property type="protein sequence ID" value="KAK4135757.1"/>
    <property type="molecule type" value="Genomic_DNA"/>
</dbReference>
<accession>A0AAN6ZEU3</accession>
<comment type="caution">
    <text evidence="3">The sequence shown here is derived from an EMBL/GenBank/DDBJ whole genome shotgun (WGS) entry which is preliminary data.</text>
</comment>
<evidence type="ECO:0000256" key="2">
    <source>
        <dbReference type="SAM" id="MobiDB-lite"/>
    </source>
</evidence>
<feature type="region of interest" description="Disordered" evidence="2">
    <location>
        <begin position="443"/>
        <end position="489"/>
    </location>
</feature>
<feature type="compositionally biased region" description="Polar residues" evidence="2">
    <location>
        <begin position="367"/>
        <end position="389"/>
    </location>
</feature>
<reference evidence="3" key="2">
    <citation type="submission" date="2023-05" db="EMBL/GenBank/DDBJ databases">
        <authorList>
            <consortium name="Lawrence Berkeley National Laboratory"/>
            <person name="Steindorff A."/>
            <person name="Hensen N."/>
            <person name="Bonometti L."/>
            <person name="Westerberg I."/>
            <person name="Brannstrom I.O."/>
            <person name="Guillou S."/>
            <person name="Cros-Aarteil S."/>
            <person name="Calhoun S."/>
            <person name="Haridas S."/>
            <person name="Kuo A."/>
            <person name="Mondo S."/>
            <person name="Pangilinan J."/>
            <person name="Riley R."/>
            <person name="Labutti K."/>
            <person name="Andreopoulos B."/>
            <person name="Lipzen A."/>
            <person name="Chen C."/>
            <person name="Yanf M."/>
            <person name="Daum C."/>
            <person name="Ng V."/>
            <person name="Clum A."/>
            <person name="Ohm R."/>
            <person name="Martin F."/>
            <person name="Silar P."/>
            <person name="Natvig D."/>
            <person name="Lalanne C."/>
            <person name="Gautier V."/>
            <person name="Ament-Velasquez S.L."/>
            <person name="Kruys A."/>
            <person name="Hutchinson M.I."/>
            <person name="Powell A.J."/>
            <person name="Barry K."/>
            <person name="Miller A.N."/>
            <person name="Grigoriev I.V."/>
            <person name="Debuchy R."/>
            <person name="Gladieux P."/>
            <person name="Thoren M.H."/>
            <person name="Johannesson H."/>
        </authorList>
    </citation>
    <scope>NUCLEOTIDE SEQUENCE</scope>
    <source>
        <strain evidence="3">CBS 123565</strain>
    </source>
</reference>
<evidence type="ECO:0000256" key="1">
    <source>
        <dbReference type="SAM" id="Coils"/>
    </source>
</evidence>
<feature type="coiled-coil region" evidence="1">
    <location>
        <begin position="78"/>
        <end position="134"/>
    </location>
</feature>
<keyword evidence="1" id="KW-0175">Coiled coil</keyword>
<organism evidence="3 4">
    <name type="scientific">Trichocladium antarcticum</name>
    <dbReference type="NCBI Taxonomy" id="1450529"/>
    <lineage>
        <taxon>Eukaryota</taxon>
        <taxon>Fungi</taxon>
        <taxon>Dikarya</taxon>
        <taxon>Ascomycota</taxon>
        <taxon>Pezizomycotina</taxon>
        <taxon>Sordariomycetes</taxon>
        <taxon>Sordariomycetidae</taxon>
        <taxon>Sordariales</taxon>
        <taxon>Chaetomiaceae</taxon>
        <taxon>Trichocladium</taxon>
    </lineage>
</organism>
<gene>
    <name evidence="3" type="ORF">BT67DRAFT_376121</name>
</gene>
<name>A0AAN6ZEU3_9PEZI</name>
<dbReference type="AlphaFoldDB" id="A0AAN6ZEU3"/>
<dbReference type="Proteomes" id="UP001304895">
    <property type="component" value="Unassembled WGS sequence"/>
</dbReference>
<evidence type="ECO:0000313" key="3">
    <source>
        <dbReference type="EMBL" id="KAK4135757.1"/>
    </source>
</evidence>